<organism evidence="2 3">
    <name type="scientific">[Clostridium] polysaccharolyticum</name>
    <dbReference type="NCBI Taxonomy" id="29364"/>
    <lineage>
        <taxon>Bacteria</taxon>
        <taxon>Bacillati</taxon>
        <taxon>Bacillota</taxon>
        <taxon>Clostridia</taxon>
        <taxon>Lachnospirales</taxon>
        <taxon>Lachnospiraceae</taxon>
    </lineage>
</organism>
<dbReference type="STRING" id="29364.SAMN04487772_1094"/>
<feature type="domain" description="Polysaccharide pyruvyl transferase" evidence="1">
    <location>
        <begin position="83"/>
        <end position="165"/>
    </location>
</feature>
<evidence type="ECO:0000313" key="2">
    <source>
        <dbReference type="EMBL" id="SET13997.1"/>
    </source>
</evidence>
<keyword evidence="3" id="KW-1185">Reference proteome</keyword>
<evidence type="ECO:0000313" key="3">
    <source>
        <dbReference type="Proteomes" id="UP000199800"/>
    </source>
</evidence>
<dbReference type="InterPro" id="IPR007345">
    <property type="entry name" value="Polysacch_pyruvyl_Trfase"/>
</dbReference>
<sequence>MPYETVTPQDCLMRNVVGGNAGNLVYQYSVFNSLATEDMEFETTRYQANLEDAERISQECQAFVIPLADAFRPTFMQYLKDLTALIKKLTIPCIVIGVGIRAAYEPDFSGLAFLDEDVKNFVNAVLEKSAKLGLRGEFTATYLKKLGYREEKDFTIIGCPSAYLNGAELCVKEVKLNTDSKVSLNSDMYPNLQFSEFLRNVQKDYPNYRFVGQIHNELRLLYTGCPFPAGEAYPCKNTESPAYVNQNARYFINVPLWIEHMKKMD</sequence>
<protein>
    <submittedName>
        <fullName evidence="2">Polysaccharide pyruvyl transferase</fullName>
    </submittedName>
</protein>
<reference evidence="2 3" key="1">
    <citation type="submission" date="2016-10" db="EMBL/GenBank/DDBJ databases">
        <authorList>
            <person name="de Groot N.N."/>
        </authorList>
    </citation>
    <scope>NUCLEOTIDE SEQUENCE [LARGE SCALE GENOMIC DNA]</scope>
    <source>
        <strain evidence="2 3">DSM 1801</strain>
    </source>
</reference>
<dbReference type="GO" id="GO:0016740">
    <property type="term" value="F:transferase activity"/>
    <property type="evidence" value="ECO:0007669"/>
    <property type="project" value="UniProtKB-KW"/>
</dbReference>
<dbReference type="RefSeq" id="WP_092477620.1">
    <property type="nucleotide sequence ID" value="NZ_FOHN01000009.1"/>
</dbReference>
<dbReference type="Proteomes" id="UP000199800">
    <property type="component" value="Unassembled WGS sequence"/>
</dbReference>
<name>A0A1I0C3W2_9FIRM</name>
<proteinExistence type="predicted"/>
<dbReference type="OrthoDB" id="9767435at2"/>
<dbReference type="Pfam" id="PF04230">
    <property type="entry name" value="PS_pyruv_trans"/>
    <property type="match status" value="1"/>
</dbReference>
<accession>A0A1I0C3W2</accession>
<gene>
    <name evidence="2" type="ORF">SAMN04487772_1094</name>
</gene>
<dbReference type="AlphaFoldDB" id="A0A1I0C3W2"/>
<dbReference type="EMBL" id="FOHN01000009">
    <property type="protein sequence ID" value="SET13997.1"/>
    <property type="molecule type" value="Genomic_DNA"/>
</dbReference>
<keyword evidence="2" id="KW-0808">Transferase</keyword>
<evidence type="ECO:0000259" key="1">
    <source>
        <dbReference type="Pfam" id="PF04230"/>
    </source>
</evidence>